<proteinExistence type="inferred from homology"/>
<dbReference type="InterPro" id="IPR011059">
    <property type="entry name" value="Metal-dep_hydrolase_composite"/>
</dbReference>
<evidence type="ECO:0000313" key="7">
    <source>
        <dbReference type="EMBL" id="MDQ0203907.1"/>
    </source>
</evidence>
<evidence type="ECO:0000259" key="6">
    <source>
        <dbReference type="Pfam" id="PF01979"/>
    </source>
</evidence>
<name>A0ABT9Y9N8_9FIRM</name>
<comment type="caution">
    <text evidence="7">The sequence shown here is derived from an EMBL/GenBank/DDBJ whole genome shotgun (WGS) entry which is preliminary data.</text>
</comment>
<accession>A0ABT9Y9N8</accession>
<dbReference type="EMBL" id="JAUSUE010000010">
    <property type="protein sequence ID" value="MDQ0203907.1"/>
    <property type="molecule type" value="Genomic_DNA"/>
</dbReference>
<keyword evidence="3 5" id="KW-0378">Hydrolase</keyword>
<reference evidence="7 8" key="1">
    <citation type="submission" date="2023-07" db="EMBL/GenBank/DDBJ databases">
        <title>Genomic Encyclopedia of Type Strains, Phase IV (KMG-IV): sequencing the most valuable type-strain genomes for metagenomic binning, comparative biology and taxonomic classification.</title>
        <authorList>
            <person name="Goeker M."/>
        </authorList>
    </citation>
    <scope>NUCLEOTIDE SEQUENCE [LARGE SCALE GENOMIC DNA]</scope>
    <source>
        <strain evidence="7 8">DSM 16980</strain>
    </source>
</reference>
<evidence type="ECO:0000256" key="4">
    <source>
        <dbReference type="ARBA" id="ARBA00023277"/>
    </source>
</evidence>
<dbReference type="Gene3D" id="3.20.20.140">
    <property type="entry name" value="Metal-dependent hydrolases"/>
    <property type="match status" value="1"/>
</dbReference>
<evidence type="ECO:0000256" key="3">
    <source>
        <dbReference type="ARBA" id="ARBA00022801"/>
    </source>
</evidence>
<organism evidence="7 8">
    <name type="scientific">Pectinatus haikarae</name>
    <dbReference type="NCBI Taxonomy" id="349096"/>
    <lineage>
        <taxon>Bacteria</taxon>
        <taxon>Bacillati</taxon>
        <taxon>Bacillota</taxon>
        <taxon>Negativicutes</taxon>
        <taxon>Selenomonadales</taxon>
        <taxon>Selenomonadaceae</taxon>
        <taxon>Pectinatus</taxon>
    </lineage>
</organism>
<dbReference type="InterPro" id="IPR032466">
    <property type="entry name" value="Metal_Hydrolase"/>
</dbReference>
<dbReference type="InterPro" id="IPR003764">
    <property type="entry name" value="GlcNAc_6-P_deAcase"/>
</dbReference>
<feature type="domain" description="Amidohydrolase-related" evidence="6">
    <location>
        <begin position="57"/>
        <end position="383"/>
    </location>
</feature>
<protein>
    <submittedName>
        <fullName evidence="7">N-acetylglucosamine-6-phosphate deacetylase</fullName>
        <ecNumber evidence="7">3.5.1.25</ecNumber>
    </submittedName>
</protein>
<dbReference type="PIRSF" id="PIRSF038994">
    <property type="entry name" value="NagA"/>
    <property type="match status" value="1"/>
</dbReference>
<dbReference type="InterPro" id="IPR006680">
    <property type="entry name" value="Amidohydro-rel"/>
</dbReference>
<dbReference type="EC" id="3.5.1.25" evidence="7"/>
<dbReference type="GO" id="GO:0008448">
    <property type="term" value="F:N-acetylglucosamine-6-phosphate deacetylase activity"/>
    <property type="evidence" value="ECO:0007669"/>
    <property type="project" value="UniProtKB-EC"/>
</dbReference>
<dbReference type="Proteomes" id="UP001239167">
    <property type="component" value="Unassembled WGS sequence"/>
</dbReference>
<dbReference type="Gene3D" id="2.30.40.10">
    <property type="entry name" value="Urease, subunit C, domain 1"/>
    <property type="match status" value="1"/>
</dbReference>
<evidence type="ECO:0000256" key="5">
    <source>
        <dbReference type="PIRNR" id="PIRNR038994"/>
    </source>
</evidence>
<keyword evidence="8" id="KW-1185">Reference proteome</keyword>
<dbReference type="RefSeq" id="WP_307224056.1">
    <property type="nucleotide sequence ID" value="NZ_CP116940.1"/>
</dbReference>
<comment type="similarity">
    <text evidence="1 5">Belongs to the metallo-dependent hydrolases superfamily. NagA family.</text>
</comment>
<dbReference type="NCBIfam" id="TIGR00221">
    <property type="entry name" value="nagA"/>
    <property type="match status" value="1"/>
</dbReference>
<dbReference type="SUPFAM" id="SSF51338">
    <property type="entry name" value="Composite domain of metallo-dependent hydrolases"/>
    <property type="match status" value="1"/>
</dbReference>
<keyword evidence="2" id="KW-0479">Metal-binding</keyword>
<sequence length="385" mass="42494">MKAIINGRVLIPDRDGHFKIMSEHAVIYNEKIEDILPMRRFCQQQTEEILDAEGSYIGPGFINMHIHGCAGFDVMDNSHEALKNIGKYQAETGVTAFLPTTMTYDFPRIYKALDCINDFVKNDDGKGAAVLGCHMEGPFINSERKGAQAAEDIVAADFAKIEKYKDVIRIITIAPEMLHDDCTFVKQCRKNNIIVSIGHSSADYDTAVKAIKEQGITHVTHLFNAMTPLHHRKPGIAGAAMDTNAYCELIADNVHVHPALQRMLYRAKDKDRIILITDSMRACMLGDGESELGGQKVFVKGQKAVLADKTIAGSVLTMDRAIANFAVNNNAGLPEVIELATKNPAQELGMYDRIGSIEKGKQADIVVFGEDVRIKNVIIKGQLFC</sequence>
<dbReference type="Pfam" id="PF01979">
    <property type="entry name" value="Amidohydro_1"/>
    <property type="match status" value="1"/>
</dbReference>
<dbReference type="SUPFAM" id="SSF51556">
    <property type="entry name" value="Metallo-dependent hydrolases"/>
    <property type="match status" value="1"/>
</dbReference>
<dbReference type="PANTHER" id="PTHR11113:SF14">
    <property type="entry name" value="N-ACETYLGLUCOSAMINE-6-PHOSPHATE DEACETYLASE"/>
    <property type="match status" value="1"/>
</dbReference>
<dbReference type="PANTHER" id="PTHR11113">
    <property type="entry name" value="N-ACETYLGLUCOSAMINE-6-PHOSPHATE DEACETYLASE"/>
    <property type="match status" value="1"/>
</dbReference>
<keyword evidence="4 5" id="KW-0119">Carbohydrate metabolism</keyword>
<dbReference type="CDD" id="cd00854">
    <property type="entry name" value="NagA"/>
    <property type="match status" value="1"/>
</dbReference>
<evidence type="ECO:0000256" key="2">
    <source>
        <dbReference type="ARBA" id="ARBA00022723"/>
    </source>
</evidence>
<evidence type="ECO:0000256" key="1">
    <source>
        <dbReference type="ARBA" id="ARBA00010716"/>
    </source>
</evidence>
<evidence type="ECO:0000313" key="8">
    <source>
        <dbReference type="Proteomes" id="UP001239167"/>
    </source>
</evidence>
<gene>
    <name evidence="7" type="ORF">J2S01_001626</name>
</gene>